<evidence type="ECO:0000256" key="4">
    <source>
        <dbReference type="ARBA" id="ARBA00022448"/>
    </source>
</evidence>
<dbReference type="AlphaFoldDB" id="A0AAU9CUT0"/>
<protein>
    <submittedName>
        <fullName evidence="10">F-type H+-transporting ATPase subunit gamma</fullName>
    </submittedName>
</protein>
<comment type="subcellular location">
    <subcellularLocation>
        <location evidence="2">Membrane</location>
        <topology evidence="2">Peripheral membrane protein</topology>
    </subcellularLocation>
</comment>
<accession>A0AAU9CUT0</accession>
<dbReference type="Pfam" id="PF00231">
    <property type="entry name" value="ATP-synt"/>
    <property type="match status" value="1"/>
</dbReference>
<keyword evidence="11" id="KW-1185">Reference proteome</keyword>
<evidence type="ECO:0000256" key="7">
    <source>
        <dbReference type="ARBA" id="ARBA00023136"/>
    </source>
</evidence>
<dbReference type="InterPro" id="IPR000131">
    <property type="entry name" value="ATP_synth_F1_gsu"/>
</dbReference>
<sequence>MTQTLETLQRAIEVGSRLADIVRTMKVLAAVSIHQYEQAAAALSHYAHTVELGLSGLIRRGGLPRWRYREGRRAALVFGSDQGLCGRFNENLVAFAEAALAGEARILVVGARAESALEARGIAVEECFFVPGSVAAITATVRQILEKIESWHREGVTTVDLFHQRPRGRGRPVPVQLRLLPLEESFFRHLGRHPWPGRSLPAFSAPVSVLLGGLVRQYLFVSLYRACAESLAGEHGLRLLAMQQAERNIRRHLERLQSAYQQQRQEQITAELLEVVAGFEALLQTEKRDADT</sequence>
<evidence type="ECO:0000256" key="9">
    <source>
        <dbReference type="ARBA" id="ARBA00023310"/>
    </source>
</evidence>
<dbReference type="GO" id="GO:0045259">
    <property type="term" value="C:proton-transporting ATP synthase complex"/>
    <property type="evidence" value="ECO:0007669"/>
    <property type="project" value="UniProtKB-KW"/>
</dbReference>
<dbReference type="PANTHER" id="PTHR11693">
    <property type="entry name" value="ATP SYNTHASE GAMMA CHAIN"/>
    <property type="match status" value="1"/>
</dbReference>
<proteinExistence type="inferred from homology"/>
<keyword evidence="6" id="KW-0406">Ion transport</keyword>
<keyword evidence="9" id="KW-0066">ATP synthesis</keyword>
<keyword evidence="7" id="KW-0472">Membrane</keyword>
<dbReference type="KEGG" id="meiy:MIN45_P0206"/>
<keyword evidence="5" id="KW-0375">Hydrogen ion transport</keyword>
<evidence type="ECO:0000313" key="10">
    <source>
        <dbReference type="EMBL" id="BCX87839.1"/>
    </source>
</evidence>
<dbReference type="EMBL" id="AP024718">
    <property type="protein sequence ID" value="BCX87839.1"/>
    <property type="molecule type" value="Genomic_DNA"/>
</dbReference>
<organism evidence="10 11">
    <name type="scientific">Methylomarinovum tepidoasis</name>
    <dbReference type="NCBI Taxonomy" id="2840183"/>
    <lineage>
        <taxon>Bacteria</taxon>
        <taxon>Pseudomonadati</taxon>
        <taxon>Pseudomonadota</taxon>
        <taxon>Gammaproteobacteria</taxon>
        <taxon>Methylococcales</taxon>
        <taxon>Methylothermaceae</taxon>
        <taxon>Methylomarinovum</taxon>
    </lineage>
</organism>
<evidence type="ECO:0000256" key="1">
    <source>
        <dbReference type="ARBA" id="ARBA00003456"/>
    </source>
</evidence>
<dbReference type="PANTHER" id="PTHR11693:SF22">
    <property type="entry name" value="ATP SYNTHASE SUBUNIT GAMMA, MITOCHONDRIAL"/>
    <property type="match status" value="1"/>
</dbReference>
<evidence type="ECO:0000256" key="2">
    <source>
        <dbReference type="ARBA" id="ARBA00004170"/>
    </source>
</evidence>
<name>A0AAU9CUT0_9GAMM</name>
<keyword evidence="4" id="KW-0813">Transport</keyword>
<keyword evidence="8" id="KW-0139">CF(1)</keyword>
<evidence type="ECO:0000256" key="6">
    <source>
        <dbReference type="ARBA" id="ARBA00023065"/>
    </source>
</evidence>
<dbReference type="SUPFAM" id="SSF52943">
    <property type="entry name" value="ATP synthase (F1-ATPase), gamma subunit"/>
    <property type="match status" value="1"/>
</dbReference>
<evidence type="ECO:0000256" key="8">
    <source>
        <dbReference type="ARBA" id="ARBA00023196"/>
    </source>
</evidence>
<dbReference type="Gene3D" id="3.40.1380.10">
    <property type="match status" value="1"/>
</dbReference>
<dbReference type="InterPro" id="IPR035968">
    <property type="entry name" value="ATP_synth_F1_ATPase_gsu"/>
</dbReference>
<dbReference type="Proteomes" id="UP001321450">
    <property type="component" value="Chromosome"/>
</dbReference>
<dbReference type="GO" id="GO:0046933">
    <property type="term" value="F:proton-transporting ATP synthase activity, rotational mechanism"/>
    <property type="evidence" value="ECO:0007669"/>
    <property type="project" value="InterPro"/>
</dbReference>
<dbReference type="Gene3D" id="1.10.287.80">
    <property type="entry name" value="ATP synthase, gamma subunit, helix hairpin domain"/>
    <property type="match status" value="1"/>
</dbReference>
<comment type="similarity">
    <text evidence="3">Belongs to the ATPase gamma chain family.</text>
</comment>
<gene>
    <name evidence="10" type="ORF">MIN45_P0206</name>
</gene>
<evidence type="ECO:0000313" key="11">
    <source>
        <dbReference type="Proteomes" id="UP001321450"/>
    </source>
</evidence>
<comment type="function">
    <text evidence="1">Produces ATP from ADP in the presence of a proton gradient across the membrane. The gamma chain is believed to be important in regulating ATPase activity and the flow of protons through the CF(0) complex.</text>
</comment>
<reference evidence="11" key="1">
    <citation type="journal article" date="2024" name="Int. J. Syst. Evol. Microbiol.">
        <title>Methylomarinovum tepidoasis sp. nov., a moderately thermophilic methanotroph of the family Methylothermaceae isolated from a deep-sea hydrothermal field.</title>
        <authorList>
            <person name="Hirayama H."/>
            <person name="Takaki Y."/>
            <person name="Abe M."/>
            <person name="Miyazaki M."/>
            <person name="Uematsu K."/>
            <person name="Matsui Y."/>
            <person name="Takai K."/>
        </authorList>
    </citation>
    <scope>NUCLEOTIDE SEQUENCE [LARGE SCALE GENOMIC DNA]</scope>
    <source>
        <strain evidence="11">IN45</strain>
    </source>
</reference>
<evidence type="ECO:0000256" key="3">
    <source>
        <dbReference type="ARBA" id="ARBA00007681"/>
    </source>
</evidence>
<evidence type="ECO:0000256" key="5">
    <source>
        <dbReference type="ARBA" id="ARBA00022781"/>
    </source>
</evidence>
<dbReference type="CDD" id="cd12151">
    <property type="entry name" value="F1-ATPase_gamma"/>
    <property type="match status" value="1"/>
</dbReference>
<dbReference type="RefSeq" id="WP_286292806.1">
    <property type="nucleotide sequence ID" value="NZ_AP024718.1"/>
</dbReference>
<dbReference type="PRINTS" id="PR00126">
    <property type="entry name" value="ATPASEGAMMA"/>
</dbReference>